<keyword evidence="4" id="KW-1185">Reference proteome</keyword>
<dbReference type="InterPro" id="IPR001509">
    <property type="entry name" value="Epimerase_deHydtase"/>
</dbReference>
<accession>A0A7X2ZBC9</accession>
<sequence length="319" mass="35481">MKNTFGHVLVTGGAGFIGSQLLRKLLPISQSVTVIDDCSTSRRENLPVSERLTFIEASYVDEQLLERVLPRTTHIYHLACSNLVKSAQNMDDDLHVNLYGGYLLLKKAKEACPDLQRFVYTSTASVYGNADVLPTPESCYQTSVPYAASKFSMEHYCQVFHHMYQMPISVLRLSNVYGPGQLTTNPYCGVVAKFFEAADQGQPFMIYGDGTQTRDYTYADDAIDALLTAGLHTGAIGRVFNVGTGEETSVNRLAEIISDISGLSSPQLAYHPKRAVDVVYRRCLDADYLRRTLGWVPKTGLAEGLRKTKEWIKRGNRSE</sequence>
<comment type="caution">
    <text evidence="3">The sequence shown here is derived from an EMBL/GenBank/DDBJ whole genome shotgun (WGS) entry which is preliminary data.</text>
</comment>
<evidence type="ECO:0000313" key="3">
    <source>
        <dbReference type="EMBL" id="MUG71011.1"/>
    </source>
</evidence>
<dbReference type="AlphaFoldDB" id="A0A7X2ZBC9"/>
<dbReference type="SUPFAM" id="SSF51735">
    <property type="entry name" value="NAD(P)-binding Rossmann-fold domains"/>
    <property type="match status" value="1"/>
</dbReference>
<proteinExistence type="inferred from homology"/>
<dbReference type="Gene3D" id="3.40.50.720">
    <property type="entry name" value="NAD(P)-binding Rossmann-like Domain"/>
    <property type="match status" value="1"/>
</dbReference>
<comment type="similarity">
    <text evidence="1">Belongs to the NAD(P)-dependent epimerase/dehydratase family.</text>
</comment>
<dbReference type="RefSeq" id="WP_155614586.1">
    <property type="nucleotide sequence ID" value="NZ_WNZX01000007.1"/>
</dbReference>
<dbReference type="EMBL" id="WNZX01000007">
    <property type="protein sequence ID" value="MUG71011.1"/>
    <property type="molecule type" value="Genomic_DNA"/>
</dbReference>
<organism evidence="3 4">
    <name type="scientific">Paenibacillus validus</name>
    <dbReference type="NCBI Taxonomy" id="44253"/>
    <lineage>
        <taxon>Bacteria</taxon>
        <taxon>Bacillati</taxon>
        <taxon>Bacillota</taxon>
        <taxon>Bacilli</taxon>
        <taxon>Bacillales</taxon>
        <taxon>Paenibacillaceae</taxon>
        <taxon>Paenibacillus</taxon>
    </lineage>
</organism>
<gene>
    <name evidence="3" type="ORF">GNP93_09995</name>
</gene>
<dbReference type="InterPro" id="IPR036291">
    <property type="entry name" value="NAD(P)-bd_dom_sf"/>
</dbReference>
<feature type="domain" description="NAD-dependent epimerase/dehydratase" evidence="2">
    <location>
        <begin position="8"/>
        <end position="243"/>
    </location>
</feature>
<evidence type="ECO:0000256" key="1">
    <source>
        <dbReference type="ARBA" id="ARBA00007637"/>
    </source>
</evidence>
<name>A0A7X2ZBC9_9BACL</name>
<protein>
    <submittedName>
        <fullName evidence="3">NAD-dependent epimerase/dehydratase family protein</fullName>
    </submittedName>
</protein>
<evidence type="ECO:0000259" key="2">
    <source>
        <dbReference type="Pfam" id="PF01370"/>
    </source>
</evidence>
<dbReference type="Proteomes" id="UP000450917">
    <property type="component" value="Unassembled WGS sequence"/>
</dbReference>
<reference evidence="3 4" key="1">
    <citation type="submission" date="2019-11" db="EMBL/GenBank/DDBJ databases">
        <title>Draft genome sequences of five Paenibacillus species of dairy origin.</title>
        <authorList>
            <person name="Olajide A.M."/>
            <person name="Chen S."/>
            <person name="Lapointe G."/>
        </authorList>
    </citation>
    <scope>NUCLEOTIDE SEQUENCE [LARGE SCALE GENOMIC DNA]</scope>
    <source>
        <strain evidence="3 4">2CS3</strain>
    </source>
</reference>
<dbReference type="Gene3D" id="3.90.25.10">
    <property type="entry name" value="UDP-galactose 4-epimerase, domain 1"/>
    <property type="match status" value="1"/>
</dbReference>
<evidence type="ECO:0000313" key="4">
    <source>
        <dbReference type="Proteomes" id="UP000450917"/>
    </source>
</evidence>
<dbReference type="PANTHER" id="PTHR43000">
    <property type="entry name" value="DTDP-D-GLUCOSE 4,6-DEHYDRATASE-RELATED"/>
    <property type="match status" value="1"/>
</dbReference>
<dbReference type="Pfam" id="PF01370">
    <property type="entry name" value="Epimerase"/>
    <property type="match status" value="1"/>
</dbReference>